<proteinExistence type="predicted"/>
<sequence>MSSPHLHRLLPPLTGGLPPRLRRSSIAVPLCDDHQESILCACLWKAKDAHIVAACLVNFRLTKGRSPAIDQYWLA</sequence>
<reference evidence="1 2" key="2">
    <citation type="journal article" date="2022" name="Mol. Ecol. Resour.">
        <title>The genomes of chicory, endive, great burdock and yacon provide insights into Asteraceae paleo-polyploidization history and plant inulin production.</title>
        <authorList>
            <person name="Fan W."/>
            <person name="Wang S."/>
            <person name="Wang H."/>
            <person name="Wang A."/>
            <person name="Jiang F."/>
            <person name="Liu H."/>
            <person name="Zhao H."/>
            <person name="Xu D."/>
            <person name="Zhang Y."/>
        </authorList>
    </citation>
    <scope>NUCLEOTIDE SEQUENCE [LARGE SCALE GENOMIC DNA]</scope>
    <source>
        <strain evidence="2">cv. Yunnan</strain>
        <tissue evidence="1">Leaves</tissue>
    </source>
</reference>
<reference evidence="2" key="1">
    <citation type="journal article" date="2022" name="Mol. Ecol. Resour.">
        <title>The genomes of chicory, endive, great burdock and yacon provide insights into Asteraceae palaeo-polyploidization history and plant inulin production.</title>
        <authorList>
            <person name="Fan W."/>
            <person name="Wang S."/>
            <person name="Wang H."/>
            <person name="Wang A."/>
            <person name="Jiang F."/>
            <person name="Liu H."/>
            <person name="Zhao H."/>
            <person name="Xu D."/>
            <person name="Zhang Y."/>
        </authorList>
    </citation>
    <scope>NUCLEOTIDE SEQUENCE [LARGE SCALE GENOMIC DNA]</scope>
    <source>
        <strain evidence="2">cv. Yunnan</strain>
    </source>
</reference>
<gene>
    <name evidence="1" type="ORF">L1987_64192</name>
</gene>
<name>A0ACB9CFD6_9ASTR</name>
<accession>A0ACB9CFD6</accession>
<dbReference type="EMBL" id="CM042038">
    <property type="protein sequence ID" value="KAI3732979.1"/>
    <property type="molecule type" value="Genomic_DNA"/>
</dbReference>
<evidence type="ECO:0000313" key="1">
    <source>
        <dbReference type="EMBL" id="KAI3732979.1"/>
    </source>
</evidence>
<dbReference type="Proteomes" id="UP001056120">
    <property type="component" value="Linkage Group LG21"/>
</dbReference>
<organism evidence="1 2">
    <name type="scientific">Smallanthus sonchifolius</name>
    <dbReference type="NCBI Taxonomy" id="185202"/>
    <lineage>
        <taxon>Eukaryota</taxon>
        <taxon>Viridiplantae</taxon>
        <taxon>Streptophyta</taxon>
        <taxon>Embryophyta</taxon>
        <taxon>Tracheophyta</taxon>
        <taxon>Spermatophyta</taxon>
        <taxon>Magnoliopsida</taxon>
        <taxon>eudicotyledons</taxon>
        <taxon>Gunneridae</taxon>
        <taxon>Pentapetalae</taxon>
        <taxon>asterids</taxon>
        <taxon>campanulids</taxon>
        <taxon>Asterales</taxon>
        <taxon>Asteraceae</taxon>
        <taxon>Asteroideae</taxon>
        <taxon>Heliantheae alliance</taxon>
        <taxon>Millerieae</taxon>
        <taxon>Smallanthus</taxon>
    </lineage>
</organism>
<comment type="caution">
    <text evidence="1">The sequence shown here is derived from an EMBL/GenBank/DDBJ whole genome shotgun (WGS) entry which is preliminary data.</text>
</comment>
<protein>
    <submittedName>
        <fullName evidence="1">Uncharacterized protein</fullName>
    </submittedName>
</protein>
<evidence type="ECO:0000313" key="2">
    <source>
        <dbReference type="Proteomes" id="UP001056120"/>
    </source>
</evidence>
<keyword evidence="2" id="KW-1185">Reference proteome</keyword>